<name>A0AAE0EYG7_9CHLO</name>
<dbReference type="AlphaFoldDB" id="A0AAE0EYG7"/>
<evidence type="ECO:0000256" key="1">
    <source>
        <dbReference type="SAM" id="Phobius"/>
    </source>
</evidence>
<evidence type="ECO:0000313" key="2">
    <source>
        <dbReference type="EMBL" id="KAK3245421.1"/>
    </source>
</evidence>
<keyword evidence="1" id="KW-0472">Membrane</keyword>
<dbReference type="Proteomes" id="UP001190700">
    <property type="component" value="Unassembled WGS sequence"/>
</dbReference>
<protein>
    <submittedName>
        <fullName evidence="2">Uncharacterized protein</fullName>
    </submittedName>
</protein>
<feature type="transmembrane region" description="Helical" evidence="1">
    <location>
        <begin position="115"/>
        <end position="138"/>
    </location>
</feature>
<accession>A0AAE0EYG7</accession>
<evidence type="ECO:0000313" key="3">
    <source>
        <dbReference type="Proteomes" id="UP001190700"/>
    </source>
</evidence>
<feature type="transmembrane region" description="Helical" evidence="1">
    <location>
        <begin position="158"/>
        <end position="188"/>
    </location>
</feature>
<comment type="caution">
    <text evidence="2">The sequence shown here is derived from an EMBL/GenBank/DDBJ whole genome shotgun (WGS) entry which is preliminary data.</text>
</comment>
<keyword evidence="1" id="KW-1133">Transmembrane helix</keyword>
<dbReference type="EMBL" id="LGRX02030660">
    <property type="protein sequence ID" value="KAK3245421.1"/>
    <property type="molecule type" value="Genomic_DNA"/>
</dbReference>
<reference evidence="2 3" key="1">
    <citation type="journal article" date="2015" name="Genome Biol. Evol.">
        <title>Comparative Genomics of a Bacterivorous Green Alga Reveals Evolutionary Causalities and Consequences of Phago-Mixotrophic Mode of Nutrition.</title>
        <authorList>
            <person name="Burns J.A."/>
            <person name="Paasch A."/>
            <person name="Narechania A."/>
            <person name="Kim E."/>
        </authorList>
    </citation>
    <scope>NUCLEOTIDE SEQUENCE [LARGE SCALE GENOMIC DNA]</scope>
    <source>
        <strain evidence="2 3">PLY_AMNH</strain>
    </source>
</reference>
<proteinExistence type="predicted"/>
<sequence>MSSRLIPSFSGISRAPVLARSCLSSSSTVGQCLVEKTRSRPVRSHVSRSFPSQLGISPRWTSAWHEPLKLQNKRVWRTARKPQQVFASSEDKGAKGDMGDTAQVMMQKWEQFMRLPLGTQATLVGAGVLLLLLIPTIFTKVLLGFEELLLSAIFALEGALFGGIAVLGRYLLLMGVLVLFGSNMYWIWKDRMQR</sequence>
<keyword evidence="1" id="KW-0812">Transmembrane</keyword>
<keyword evidence="3" id="KW-1185">Reference proteome</keyword>
<organism evidence="2 3">
    <name type="scientific">Cymbomonas tetramitiformis</name>
    <dbReference type="NCBI Taxonomy" id="36881"/>
    <lineage>
        <taxon>Eukaryota</taxon>
        <taxon>Viridiplantae</taxon>
        <taxon>Chlorophyta</taxon>
        <taxon>Pyramimonadophyceae</taxon>
        <taxon>Pyramimonadales</taxon>
        <taxon>Pyramimonadaceae</taxon>
        <taxon>Cymbomonas</taxon>
    </lineage>
</organism>
<gene>
    <name evidence="2" type="ORF">CYMTET_45009</name>
</gene>